<accession>A0AA86U372</accession>
<name>A0AA86U372_9EUKA</name>
<dbReference type="AlphaFoldDB" id="A0AA86U372"/>
<organism evidence="1">
    <name type="scientific">Hexamita inflata</name>
    <dbReference type="NCBI Taxonomy" id="28002"/>
    <lineage>
        <taxon>Eukaryota</taxon>
        <taxon>Metamonada</taxon>
        <taxon>Diplomonadida</taxon>
        <taxon>Hexamitidae</taxon>
        <taxon>Hexamitinae</taxon>
        <taxon>Hexamita</taxon>
    </lineage>
</organism>
<evidence type="ECO:0000313" key="2">
    <source>
        <dbReference type="EMBL" id="CAL6065158.1"/>
    </source>
</evidence>
<evidence type="ECO:0000313" key="1">
    <source>
        <dbReference type="EMBL" id="CAI9936387.1"/>
    </source>
</evidence>
<dbReference type="EMBL" id="CATOUU010000636">
    <property type="protein sequence ID" value="CAI9936387.1"/>
    <property type="molecule type" value="Genomic_DNA"/>
</dbReference>
<keyword evidence="3" id="KW-1185">Reference proteome</keyword>
<reference evidence="2 3" key="2">
    <citation type="submission" date="2024-07" db="EMBL/GenBank/DDBJ databases">
        <authorList>
            <person name="Akdeniz Z."/>
        </authorList>
    </citation>
    <scope>NUCLEOTIDE SEQUENCE [LARGE SCALE GENOMIC DNA]</scope>
</reference>
<proteinExistence type="predicted"/>
<gene>
    <name evidence="1" type="ORF">HINF_LOCUS24032</name>
    <name evidence="2" type="ORF">HINF_LOCUS51705</name>
</gene>
<sequence>MNLLQIHNKLKQINSYRFDTSVPVKTRIHSPKIQQTRRLQSPMATVRQIRQVIPKYSNTIEYASPVQINQRQDILALVNNTERAKSPQPKPNRVVHVPCADFSVDFIKIDKIMQERSHSQSKWSQKYQTVNLKANLEKIEVVTNQPDDADLLLKNNQSVLKDFRDM</sequence>
<dbReference type="EMBL" id="CAXDID020000254">
    <property type="protein sequence ID" value="CAL6065158.1"/>
    <property type="molecule type" value="Genomic_DNA"/>
</dbReference>
<protein>
    <submittedName>
        <fullName evidence="2">Hypothetical_protein</fullName>
    </submittedName>
</protein>
<reference evidence="1" key="1">
    <citation type="submission" date="2023-06" db="EMBL/GenBank/DDBJ databases">
        <authorList>
            <person name="Kurt Z."/>
        </authorList>
    </citation>
    <scope>NUCLEOTIDE SEQUENCE</scope>
</reference>
<evidence type="ECO:0000313" key="3">
    <source>
        <dbReference type="Proteomes" id="UP001642409"/>
    </source>
</evidence>
<comment type="caution">
    <text evidence="1">The sequence shown here is derived from an EMBL/GenBank/DDBJ whole genome shotgun (WGS) entry which is preliminary data.</text>
</comment>
<dbReference type="Proteomes" id="UP001642409">
    <property type="component" value="Unassembled WGS sequence"/>
</dbReference>